<evidence type="ECO:0000313" key="1">
    <source>
        <dbReference type="EMBL" id="RPE72511.1"/>
    </source>
</evidence>
<dbReference type="Gene3D" id="1.10.260.40">
    <property type="entry name" value="lambda repressor-like DNA-binding domains"/>
    <property type="match status" value="1"/>
</dbReference>
<dbReference type="InterPro" id="IPR010982">
    <property type="entry name" value="Lambda_DNA-bd_dom_sf"/>
</dbReference>
<keyword evidence="2" id="KW-1185">Reference proteome</keyword>
<dbReference type="OrthoDB" id="5679056at2"/>
<name>A0A3N4UY23_9BURK</name>
<evidence type="ECO:0000313" key="2">
    <source>
        <dbReference type="Proteomes" id="UP000272193"/>
    </source>
</evidence>
<accession>A0A3N4UY23</accession>
<proteinExistence type="predicted"/>
<dbReference type="AlphaFoldDB" id="A0A3N4UY23"/>
<organism evidence="1 2">
    <name type="scientific">Tibeticola sediminis</name>
    <dbReference type="NCBI Taxonomy" id="1917811"/>
    <lineage>
        <taxon>Bacteria</taxon>
        <taxon>Pseudomonadati</taxon>
        <taxon>Pseudomonadota</taxon>
        <taxon>Betaproteobacteria</taxon>
        <taxon>Burkholderiales</taxon>
        <taxon>Comamonadaceae</taxon>
        <taxon>Tibeticola</taxon>
    </lineage>
</organism>
<reference evidence="1 2" key="1">
    <citation type="submission" date="2018-11" db="EMBL/GenBank/DDBJ databases">
        <title>Genomic Encyclopedia of Type Strains, Phase IV (KMG-IV): sequencing the most valuable type-strain genomes for metagenomic binning, comparative biology and taxonomic classification.</title>
        <authorList>
            <person name="Goeker M."/>
        </authorList>
    </citation>
    <scope>NUCLEOTIDE SEQUENCE [LARGE SCALE GENOMIC DNA]</scope>
    <source>
        <strain evidence="1 2">DSM 101684</strain>
    </source>
</reference>
<dbReference type="RefSeq" id="WP_124219476.1">
    <property type="nucleotide sequence ID" value="NZ_RKQL01000001.1"/>
</dbReference>
<comment type="caution">
    <text evidence="1">The sequence shown here is derived from an EMBL/GenBank/DDBJ whole genome shotgun (WGS) entry which is preliminary data.</text>
</comment>
<protein>
    <submittedName>
        <fullName evidence="1">Gp16 family phage-associated protein</fullName>
    </submittedName>
</protein>
<dbReference type="SUPFAM" id="SSF47413">
    <property type="entry name" value="lambda repressor-like DNA-binding domains"/>
    <property type="match status" value="1"/>
</dbReference>
<dbReference type="EMBL" id="RKQL01000001">
    <property type="protein sequence ID" value="RPE72511.1"/>
    <property type="molecule type" value="Genomic_DNA"/>
</dbReference>
<dbReference type="NCBIfam" id="TIGR04111">
    <property type="entry name" value="BcepMu_gp16"/>
    <property type="match status" value="1"/>
</dbReference>
<dbReference type="GO" id="GO:0003677">
    <property type="term" value="F:DNA binding"/>
    <property type="evidence" value="ECO:0007669"/>
    <property type="project" value="InterPro"/>
</dbReference>
<dbReference type="InterPro" id="IPR026365">
    <property type="entry name" value="BcepMu_gp16"/>
</dbReference>
<sequence>MSALTKPIRSPEEVRADFERRGKTIRQFAREIGVSDRIVYEVLRGRFKGRRGQAHKAAVLLGLKDGVVEE</sequence>
<dbReference type="Proteomes" id="UP000272193">
    <property type="component" value="Unassembled WGS sequence"/>
</dbReference>
<gene>
    <name evidence="1" type="ORF">EDC62_0202</name>
</gene>